<dbReference type="EMBL" id="JAXQNO010000013">
    <property type="protein sequence ID" value="KAK4785085.1"/>
    <property type="molecule type" value="Genomic_DNA"/>
</dbReference>
<feature type="region of interest" description="Disordered" evidence="1">
    <location>
        <begin position="272"/>
        <end position="298"/>
    </location>
</feature>
<evidence type="ECO:0000313" key="3">
    <source>
        <dbReference type="Proteomes" id="UP001346149"/>
    </source>
</evidence>
<dbReference type="Proteomes" id="UP001346149">
    <property type="component" value="Unassembled WGS sequence"/>
</dbReference>
<sequence length="326" mass="36335">MTRICGRASGSISSDDGECDQQNNERCCGSYSLRDDVSESECSSSFSRLHFDVTSSPLIPLHGSWSFSFRAPVMAPVISIWGVMEVRASSVTEEVSVAQRNGMALMYSQQGRGSGACLEKLENQRKHAGQAKAKLSSWGGQVKGLLADSEKNYFLAWRADEDLFSWPSTDCTRIMSKLFFSSTKKYPSLKAIFPLYECKLSWLCTKTICILRCRKKGDFLTGSLAFNIITRIDYVICVDRTSVDSTSIFGRRGLSGVPIQKRMSLSLFSIKPTPQVSHSSGRKNSFDEPEKKAYAADTASDRDKVWPYAGNLSSRRLSTRHVRKQD</sequence>
<protein>
    <submittedName>
        <fullName evidence="2">Uncharacterized protein</fullName>
    </submittedName>
</protein>
<keyword evidence="3" id="KW-1185">Reference proteome</keyword>
<organism evidence="2 3">
    <name type="scientific">Trapa natans</name>
    <name type="common">Water chestnut</name>
    <dbReference type="NCBI Taxonomy" id="22666"/>
    <lineage>
        <taxon>Eukaryota</taxon>
        <taxon>Viridiplantae</taxon>
        <taxon>Streptophyta</taxon>
        <taxon>Embryophyta</taxon>
        <taxon>Tracheophyta</taxon>
        <taxon>Spermatophyta</taxon>
        <taxon>Magnoliopsida</taxon>
        <taxon>eudicotyledons</taxon>
        <taxon>Gunneridae</taxon>
        <taxon>Pentapetalae</taxon>
        <taxon>rosids</taxon>
        <taxon>malvids</taxon>
        <taxon>Myrtales</taxon>
        <taxon>Lythraceae</taxon>
        <taxon>Trapa</taxon>
    </lineage>
</organism>
<evidence type="ECO:0000313" key="2">
    <source>
        <dbReference type="EMBL" id="KAK4785085.1"/>
    </source>
</evidence>
<reference evidence="2 3" key="1">
    <citation type="journal article" date="2023" name="Hortic Res">
        <title>Pangenome of water caltrop reveals structural variations and asymmetric subgenome divergence after allopolyploidization.</title>
        <authorList>
            <person name="Zhang X."/>
            <person name="Chen Y."/>
            <person name="Wang L."/>
            <person name="Yuan Y."/>
            <person name="Fang M."/>
            <person name="Shi L."/>
            <person name="Lu R."/>
            <person name="Comes H.P."/>
            <person name="Ma Y."/>
            <person name="Chen Y."/>
            <person name="Huang G."/>
            <person name="Zhou Y."/>
            <person name="Zheng Z."/>
            <person name="Qiu Y."/>
        </authorList>
    </citation>
    <scope>NUCLEOTIDE SEQUENCE [LARGE SCALE GENOMIC DNA]</scope>
    <source>
        <strain evidence="2">F231</strain>
    </source>
</reference>
<name>A0AAN7LGR9_TRANT</name>
<feature type="compositionally biased region" description="Basic and acidic residues" evidence="1">
    <location>
        <begin position="284"/>
        <end position="298"/>
    </location>
</feature>
<comment type="caution">
    <text evidence="2">The sequence shown here is derived from an EMBL/GenBank/DDBJ whole genome shotgun (WGS) entry which is preliminary data.</text>
</comment>
<dbReference type="AlphaFoldDB" id="A0AAN7LGR9"/>
<accession>A0AAN7LGR9</accession>
<gene>
    <name evidence="2" type="ORF">SAY86_001774</name>
</gene>
<evidence type="ECO:0000256" key="1">
    <source>
        <dbReference type="SAM" id="MobiDB-lite"/>
    </source>
</evidence>
<proteinExistence type="predicted"/>
<feature type="compositionally biased region" description="Polar residues" evidence="1">
    <location>
        <begin position="272"/>
        <end position="283"/>
    </location>
</feature>